<dbReference type="PROSITE" id="PS51186">
    <property type="entry name" value="GNAT"/>
    <property type="match status" value="1"/>
</dbReference>
<protein>
    <submittedName>
        <fullName evidence="2">GNAT family N-acetyltransferase</fullName>
    </submittedName>
</protein>
<evidence type="ECO:0000259" key="1">
    <source>
        <dbReference type="PROSITE" id="PS51186"/>
    </source>
</evidence>
<organism evidence="2 3">
    <name type="scientific">Candidatus Avichristensenella intestinipullorum</name>
    <dbReference type="NCBI Taxonomy" id="2840693"/>
    <lineage>
        <taxon>Bacteria</taxon>
        <taxon>Bacillati</taxon>
        <taxon>Bacillota</taxon>
        <taxon>Clostridia</taxon>
        <taxon>Candidatus Avichristensenella</taxon>
    </lineage>
</organism>
<dbReference type="AlphaFoldDB" id="A0A9D0YVC7"/>
<reference evidence="2" key="1">
    <citation type="submission" date="2020-10" db="EMBL/GenBank/DDBJ databases">
        <authorList>
            <person name="Gilroy R."/>
        </authorList>
    </citation>
    <scope>NUCLEOTIDE SEQUENCE</scope>
    <source>
        <strain evidence="2">ChiHile30-977</strain>
    </source>
</reference>
<dbReference type="SUPFAM" id="SSF55729">
    <property type="entry name" value="Acyl-CoA N-acyltransferases (Nat)"/>
    <property type="match status" value="1"/>
</dbReference>
<dbReference type="Proteomes" id="UP000886819">
    <property type="component" value="Unassembled WGS sequence"/>
</dbReference>
<dbReference type="PANTHER" id="PTHR43792">
    <property type="entry name" value="GNAT FAMILY, PUTATIVE (AFU_ORTHOLOGUE AFUA_3G00765)-RELATED-RELATED"/>
    <property type="match status" value="1"/>
</dbReference>
<feature type="domain" description="N-acetyltransferase" evidence="1">
    <location>
        <begin position="23"/>
        <end position="173"/>
    </location>
</feature>
<dbReference type="InterPro" id="IPR016181">
    <property type="entry name" value="Acyl_CoA_acyltransferase"/>
</dbReference>
<comment type="caution">
    <text evidence="2">The sequence shown here is derived from an EMBL/GenBank/DDBJ whole genome shotgun (WGS) entry which is preliminary data.</text>
</comment>
<gene>
    <name evidence="2" type="ORF">IAA66_02265</name>
</gene>
<dbReference type="InterPro" id="IPR051531">
    <property type="entry name" value="N-acetyltransferase"/>
</dbReference>
<accession>A0A9D0YVC7</accession>
<evidence type="ECO:0000313" key="2">
    <source>
        <dbReference type="EMBL" id="HIQ62394.1"/>
    </source>
</evidence>
<evidence type="ECO:0000313" key="3">
    <source>
        <dbReference type="Proteomes" id="UP000886819"/>
    </source>
</evidence>
<dbReference type="Gene3D" id="3.40.630.30">
    <property type="match status" value="1"/>
</dbReference>
<proteinExistence type="predicted"/>
<name>A0A9D0YVC7_9FIRM</name>
<dbReference type="CDD" id="cd04301">
    <property type="entry name" value="NAT_SF"/>
    <property type="match status" value="1"/>
</dbReference>
<dbReference type="EMBL" id="DVFI01000032">
    <property type="protein sequence ID" value="HIQ62394.1"/>
    <property type="molecule type" value="Genomic_DNA"/>
</dbReference>
<reference evidence="2" key="2">
    <citation type="journal article" date="2021" name="PeerJ">
        <title>Extensive microbial diversity within the chicken gut microbiome revealed by metagenomics and culture.</title>
        <authorList>
            <person name="Gilroy R."/>
            <person name="Ravi A."/>
            <person name="Getino M."/>
            <person name="Pursley I."/>
            <person name="Horton D.L."/>
            <person name="Alikhan N.F."/>
            <person name="Baker D."/>
            <person name="Gharbi K."/>
            <person name="Hall N."/>
            <person name="Watson M."/>
            <person name="Adriaenssens E.M."/>
            <person name="Foster-Nyarko E."/>
            <person name="Jarju S."/>
            <person name="Secka A."/>
            <person name="Antonio M."/>
            <person name="Oren A."/>
            <person name="Chaudhuri R.R."/>
            <person name="La Ragione R."/>
            <person name="Hildebrand F."/>
            <person name="Pallen M.J."/>
        </authorList>
    </citation>
    <scope>NUCLEOTIDE SEQUENCE</scope>
    <source>
        <strain evidence="2">ChiHile30-977</strain>
    </source>
</reference>
<dbReference type="InterPro" id="IPR000182">
    <property type="entry name" value="GNAT_dom"/>
</dbReference>
<dbReference type="Pfam" id="PF13302">
    <property type="entry name" value="Acetyltransf_3"/>
    <property type="match status" value="1"/>
</dbReference>
<sequence length="189" mass="21530">MLHHQGTRTLHTRRLTLRRFVEEDARQMFDGWACDERVTRFLTWTPHDSPQLTAALLKDWCAAYENPSTYNWAIEWDGRLIGNISVVQTSDRSEWAELGYCLGHAYWNQGLMTEAVRAVLGYLFEEVGCHRIGLSHAVRNPASGRVARKCGMTYEGTRRALFRAASGEFLDIAEYGMLRAEWDAAGASE</sequence>
<dbReference type="GO" id="GO:0016747">
    <property type="term" value="F:acyltransferase activity, transferring groups other than amino-acyl groups"/>
    <property type="evidence" value="ECO:0007669"/>
    <property type="project" value="InterPro"/>
</dbReference>